<dbReference type="GO" id="GO:0004803">
    <property type="term" value="F:transposase activity"/>
    <property type="evidence" value="ECO:0007669"/>
    <property type="project" value="InterPro"/>
</dbReference>
<dbReference type="EMBL" id="FNNZ01000029">
    <property type="protein sequence ID" value="SDX47704.1"/>
    <property type="molecule type" value="Genomic_DNA"/>
</dbReference>
<evidence type="ECO:0000313" key="3">
    <source>
        <dbReference type="Proteomes" id="UP000198816"/>
    </source>
</evidence>
<gene>
    <name evidence="2" type="ORF">SAMN05421783_1293</name>
</gene>
<organism evidence="2 3">
    <name type="scientific">Thiocapsa roseopersicina</name>
    <dbReference type="NCBI Taxonomy" id="1058"/>
    <lineage>
        <taxon>Bacteria</taxon>
        <taxon>Pseudomonadati</taxon>
        <taxon>Pseudomonadota</taxon>
        <taxon>Gammaproteobacteria</taxon>
        <taxon>Chromatiales</taxon>
        <taxon>Chromatiaceae</taxon>
        <taxon>Thiocapsa</taxon>
    </lineage>
</organism>
<dbReference type="SUPFAM" id="SSF143422">
    <property type="entry name" value="Transposase IS200-like"/>
    <property type="match status" value="1"/>
</dbReference>
<dbReference type="STRING" id="1058.SAMN05421783_1293"/>
<evidence type="ECO:0000313" key="2">
    <source>
        <dbReference type="EMBL" id="SDX47704.1"/>
    </source>
</evidence>
<dbReference type="Gene3D" id="3.30.70.1290">
    <property type="entry name" value="Transposase IS200-like"/>
    <property type="match status" value="1"/>
</dbReference>
<dbReference type="Pfam" id="PF01797">
    <property type="entry name" value="Y1_Tnp"/>
    <property type="match status" value="1"/>
</dbReference>
<proteinExistence type="predicted"/>
<feature type="domain" description="Transposase IS200-like" evidence="1">
    <location>
        <begin position="3"/>
        <end position="73"/>
    </location>
</feature>
<evidence type="ECO:0000259" key="1">
    <source>
        <dbReference type="SMART" id="SM01321"/>
    </source>
</evidence>
<dbReference type="Proteomes" id="UP000198816">
    <property type="component" value="Unassembled WGS sequence"/>
</dbReference>
<keyword evidence="3" id="KW-1185">Reference proteome</keyword>
<sequence length="184" mass="21146">MLVYCLMPNHVHLILVPGDELGLRDALGEAHRRYTRMINFREGWRGHLWQERFHSFVMDERHLIAAARYVERNPVRALLCARPQDWPWSSARAHLAGADDALVSVRPLLELISDWAGFIGEPDAPDIADLLHAHASTGRPLGPDSFVEDLEQRLRRALKRQKPGPKAARRDSHTRDLFELLERD</sequence>
<reference evidence="3" key="1">
    <citation type="submission" date="2016-10" db="EMBL/GenBank/DDBJ databases">
        <authorList>
            <person name="Varghese N."/>
            <person name="Submissions S."/>
        </authorList>
    </citation>
    <scope>NUCLEOTIDE SEQUENCE [LARGE SCALE GENOMIC DNA]</scope>
    <source>
        <strain evidence="3">DSM 217</strain>
    </source>
</reference>
<protein>
    <submittedName>
        <fullName evidence="2">Putative transposase</fullName>
    </submittedName>
</protein>
<dbReference type="InterPro" id="IPR002686">
    <property type="entry name" value="Transposase_17"/>
</dbReference>
<dbReference type="PANTHER" id="PTHR34322:SF2">
    <property type="entry name" value="TRANSPOSASE IS200-LIKE DOMAIN-CONTAINING PROTEIN"/>
    <property type="match status" value="1"/>
</dbReference>
<dbReference type="SMART" id="SM01321">
    <property type="entry name" value="Y1_Tnp"/>
    <property type="match status" value="1"/>
</dbReference>
<dbReference type="InterPro" id="IPR036515">
    <property type="entry name" value="Transposase_17_sf"/>
</dbReference>
<dbReference type="GO" id="GO:0006313">
    <property type="term" value="P:DNA transposition"/>
    <property type="evidence" value="ECO:0007669"/>
    <property type="project" value="InterPro"/>
</dbReference>
<accession>A0A1H3C238</accession>
<dbReference type="PANTHER" id="PTHR34322">
    <property type="entry name" value="TRANSPOSASE, Y1_TNP DOMAIN-CONTAINING"/>
    <property type="match status" value="1"/>
</dbReference>
<dbReference type="GO" id="GO:0003677">
    <property type="term" value="F:DNA binding"/>
    <property type="evidence" value="ECO:0007669"/>
    <property type="project" value="InterPro"/>
</dbReference>
<dbReference type="AlphaFoldDB" id="A0A1H3C238"/>
<name>A0A1H3C238_THIRO</name>